<protein>
    <recommendedName>
        <fullName evidence="5">Secreted protein</fullName>
    </recommendedName>
</protein>
<gene>
    <name evidence="3" type="ORF">NN4_36770</name>
</gene>
<feature type="signal peptide" evidence="2">
    <location>
        <begin position="1"/>
        <end position="28"/>
    </location>
</feature>
<evidence type="ECO:0008006" key="5">
    <source>
        <dbReference type="Google" id="ProtNLM"/>
    </source>
</evidence>
<evidence type="ECO:0000256" key="1">
    <source>
        <dbReference type="SAM" id="MobiDB-lite"/>
    </source>
</evidence>
<dbReference type="Proteomes" id="UP000321424">
    <property type="component" value="Unassembled WGS sequence"/>
</dbReference>
<comment type="caution">
    <text evidence="3">The sequence shown here is derived from an EMBL/GenBank/DDBJ whole genome shotgun (WGS) entry which is preliminary data.</text>
</comment>
<feature type="region of interest" description="Disordered" evidence="1">
    <location>
        <begin position="72"/>
        <end position="126"/>
    </location>
</feature>
<sequence>MRTSKVLVGSVVAIAAALQIGIAATASAAEGESLSVAAVALDPDGKNLLVDVLYTCAKGSEHKSLSVTVEEAAKKKAAEGEEPPPATTGMGTAPTGDESDPEMQKLTCDGTEQRRTVTVEPDDEMKWSKPGKGIVKVAFSDDVLFRTEHHGVQWIGLP</sequence>
<proteinExistence type="predicted"/>
<organism evidence="3 4">
    <name type="scientific">Nocardia ninae NBRC 108245</name>
    <dbReference type="NCBI Taxonomy" id="1210091"/>
    <lineage>
        <taxon>Bacteria</taxon>
        <taxon>Bacillati</taxon>
        <taxon>Actinomycetota</taxon>
        <taxon>Actinomycetes</taxon>
        <taxon>Mycobacteriales</taxon>
        <taxon>Nocardiaceae</taxon>
        <taxon>Nocardia</taxon>
    </lineage>
</organism>
<name>A0A511MGH3_9NOCA</name>
<keyword evidence="4" id="KW-1185">Reference proteome</keyword>
<dbReference type="AlphaFoldDB" id="A0A511MGH3"/>
<dbReference type="EMBL" id="BJXA01000022">
    <property type="protein sequence ID" value="GEM39158.1"/>
    <property type="molecule type" value="Genomic_DNA"/>
</dbReference>
<accession>A0A511MGH3</accession>
<evidence type="ECO:0000313" key="3">
    <source>
        <dbReference type="EMBL" id="GEM39158.1"/>
    </source>
</evidence>
<feature type="compositionally biased region" description="Low complexity" evidence="1">
    <location>
        <begin position="87"/>
        <end position="96"/>
    </location>
</feature>
<feature type="chain" id="PRO_5022207588" description="Secreted protein" evidence="2">
    <location>
        <begin position="29"/>
        <end position="158"/>
    </location>
</feature>
<keyword evidence="2" id="KW-0732">Signal</keyword>
<evidence type="ECO:0000256" key="2">
    <source>
        <dbReference type="SAM" id="SignalP"/>
    </source>
</evidence>
<reference evidence="3 4" key="1">
    <citation type="submission" date="2019-07" db="EMBL/GenBank/DDBJ databases">
        <title>Whole genome shotgun sequence of Nocardia ninae NBRC 108245.</title>
        <authorList>
            <person name="Hosoyama A."/>
            <person name="Uohara A."/>
            <person name="Ohji S."/>
            <person name="Ichikawa N."/>
        </authorList>
    </citation>
    <scope>NUCLEOTIDE SEQUENCE [LARGE SCALE GENOMIC DNA]</scope>
    <source>
        <strain evidence="3 4">NBRC 108245</strain>
    </source>
</reference>
<evidence type="ECO:0000313" key="4">
    <source>
        <dbReference type="Proteomes" id="UP000321424"/>
    </source>
</evidence>